<accession>A0A804I9K4</accession>
<reference evidence="2" key="1">
    <citation type="submission" date="2021-05" db="UniProtKB">
        <authorList>
            <consortium name="EnsemblPlants"/>
        </authorList>
    </citation>
    <scope>IDENTIFICATION</scope>
    <source>
        <strain evidence="2">subsp. malaccensis</strain>
    </source>
</reference>
<feature type="region of interest" description="Disordered" evidence="1">
    <location>
        <begin position="1"/>
        <end position="34"/>
    </location>
</feature>
<dbReference type="Gramene" id="Ma03_t07680.1">
    <property type="protein sequence ID" value="Ma03_p07680.1"/>
    <property type="gene ID" value="Ma03_g07680"/>
</dbReference>
<name>A0A804I9K4_MUSAM</name>
<evidence type="ECO:0000256" key="1">
    <source>
        <dbReference type="SAM" id="MobiDB-lite"/>
    </source>
</evidence>
<dbReference type="InParanoid" id="A0A804I9K4"/>
<evidence type="ECO:0000313" key="3">
    <source>
        <dbReference type="Proteomes" id="UP000012960"/>
    </source>
</evidence>
<protein>
    <submittedName>
        <fullName evidence="2">Uncharacterized protein</fullName>
    </submittedName>
</protein>
<dbReference type="Proteomes" id="UP000012960">
    <property type="component" value="Unplaced"/>
</dbReference>
<proteinExistence type="predicted"/>
<organism evidence="2 3">
    <name type="scientific">Musa acuminata subsp. malaccensis</name>
    <name type="common">Wild banana</name>
    <name type="synonym">Musa malaccensis</name>
    <dbReference type="NCBI Taxonomy" id="214687"/>
    <lineage>
        <taxon>Eukaryota</taxon>
        <taxon>Viridiplantae</taxon>
        <taxon>Streptophyta</taxon>
        <taxon>Embryophyta</taxon>
        <taxon>Tracheophyta</taxon>
        <taxon>Spermatophyta</taxon>
        <taxon>Magnoliopsida</taxon>
        <taxon>Liliopsida</taxon>
        <taxon>Zingiberales</taxon>
        <taxon>Musaceae</taxon>
        <taxon>Musa</taxon>
    </lineage>
</organism>
<dbReference type="AlphaFoldDB" id="A0A804I9K4"/>
<sequence length="34" mass="3569">MTEAFKKAAGGRSTTGRRKRRALISVSLSSNGSS</sequence>
<evidence type="ECO:0000313" key="2">
    <source>
        <dbReference type="EnsemblPlants" id="Ma03_p07680.1"/>
    </source>
</evidence>
<dbReference type="EnsemblPlants" id="Ma03_t07680.1">
    <property type="protein sequence ID" value="Ma03_p07680.1"/>
    <property type="gene ID" value="Ma03_g07680"/>
</dbReference>
<keyword evidence="3" id="KW-1185">Reference proteome</keyword>
<feature type="compositionally biased region" description="Low complexity" evidence="1">
    <location>
        <begin position="25"/>
        <end position="34"/>
    </location>
</feature>